<dbReference type="AlphaFoldDB" id="A0A8J7UVG9"/>
<comment type="caution">
    <text evidence="4">The sequence shown here is derived from an EMBL/GenBank/DDBJ whole genome shotgun (WGS) entry which is preliminary data.</text>
</comment>
<sequence length="232" mass="25564">MPDDSRTFLQQAESYAVKNSSPESPLLRDVRRATAAELRYDDMLSGPLVGALLRMMAGLTAARFVLEIGTFTGYGTLQIASGMTSGGRIITCEGNDKYSAIARRFFDRFHKEQPSGPRIELLTGMALDAIREQKILESGPKPDLIFLDADKESYPVYYDVLMPVLRPGGVMVIDNAFWGGKAWADAAGEADDRKGKAVDRMNRLISVDARVENVLLPVRDGLQIVRKHPEAS</sequence>
<keyword evidence="2" id="KW-0808">Transferase</keyword>
<evidence type="ECO:0000313" key="5">
    <source>
        <dbReference type="Proteomes" id="UP000673975"/>
    </source>
</evidence>
<evidence type="ECO:0000256" key="2">
    <source>
        <dbReference type="ARBA" id="ARBA00022679"/>
    </source>
</evidence>
<evidence type="ECO:0000256" key="3">
    <source>
        <dbReference type="ARBA" id="ARBA00022691"/>
    </source>
</evidence>
<keyword evidence="3" id="KW-0949">S-adenosyl-L-methionine</keyword>
<dbReference type="InterPro" id="IPR029063">
    <property type="entry name" value="SAM-dependent_MTases_sf"/>
</dbReference>
<dbReference type="SUPFAM" id="SSF53335">
    <property type="entry name" value="S-adenosyl-L-methionine-dependent methyltransferases"/>
    <property type="match status" value="1"/>
</dbReference>
<proteinExistence type="predicted"/>
<evidence type="ECO:0000313" key="4">
    <source>
        <dbReference type="EMBL" id="MBP3192542.1"/>
    </source>
</evidence>
<dbReference type="Gene3D" id="3.40.50.150">
    <property type="entry name" value="Vaccinia Virus protein VP39"/>
    <property type="match status" value="1"/>
</dbReference>
<dbReference type="GO" id="GO:0008171">
    <property type="term" value="F:O-methyltransferase activity"/>
    <property type="evidence" value="ECO:0007669"/>
    <property type="project" value="InterPro"/>
</dbReference>
<dbReference type="InterPro" id="IPR002935">
    <property type="entry name" value="SAM_O-MeTrfase"/>
</dbReference>
<dbReference type="CDD" id="cd02440">
    <property type="entry name" value="AdoMet_MTases"/>
    <property type="match status" value="1"/>
</dbReference>
<gene>
    <name evidence="4" type="ORF">NATSA_07695</name>
</gene>
<name>A0A8J7UVG9_9BACT</name>
<dbReference type="PANTHER" id="PTHR10509">
    <property type="entry name" value="O-METHYLTRANSFERASE-RELATED"/>
    <property type="match status" value="1"/>
</dbReference>
<dbReference type="PROSITE" id="PS51682">
    <property type="entry name" value="SAM_OMT_I"/>
    <property type="match status" value="1"/>
</dbReference>
<accession>A0A8J7UVG9</accession>
<reference evidence="4" key="1">
    <citation type="submission" date="2021-02" db="EMBL/GenBank/DDBJ databases">
        <title>Natronogracilivirga saccharolytica gen. nov. sp. nov. a new anaerobic, haloalkiliphilic carbohydrate-fermenting bacterium from soda lake and proposing of Cyclonatronumiaceae fam. nov. in the phylum Balneolaeota.</title>
        <authorList>
            <person name="Zhilina T.N."/>
            <person name="Sorokin D.Y."/>
            <person name="Zavarzina D.G."/>
            <person name="Toshchakov S.V."/>
            <person name="Kublanov I.V."/>
        </authorList>
    </citation>
    <scope>NUCLEOTIDE SEQUENCE</scope>
    <source>
        <strain evidence="4">Z-1702</strain>
    </source>
</reference>
<evidence type="ECO:0000256" key="1">
    <source>
        <dbReference type="ARBA" id="ARBA00022603"/>
    </source>
</evidence>
<dbReference type="EMBL" id="JAFIDN010000005">
    <property type="protein sequence ID" value="MBP3192542.1"/>
    <property type="molecule type" value="Genomic_DNA"/>
</dbReference>
<organism evidence="4 5">
    <name type="scientific">Natronogracilivirga saccharolytica</name>
    <dbReference type="NCBI Taxonomy" id="2812953"/>
    <lineage>
        <taxon>Bacteria</taxon>
        <taxon>Pseudomonadati</taxon>
        <taxon>Balneolota</taxon>
        <taxon>Balneolia</taxon>
        <taxon>Balneolales</taxon>
        <taxon>Cyclonatronaceae</taxon>
        <taxon>Natronogracilivirga</taxon>
    </lineage>
</organism>
<dbReference type="GO" id="GO:0008757">
    <property type="term" value="F:S-adenosylmethionine-dependent methyltransferase activity"/>
    <property type="evidence" value="ECO:0007669"/>
    <property type="project" value="TreeGrafter"/>
</dbReference>
<keyword evidence="5" id="KW-1185">Reference proteome</keyword>
<dbReference type="RefSeq" id="WP_210511443.1">
    <property type="nucleotide sequence ID" value="NZ_JAFIDN010000005.1"/>
</dbReference>
<keyword evidence="1" id="KW-0489">Methyltransferase</keyword>
<protein>
    <submittedName>
        <fullName evidence="4">O-methyltransferase</fullName>
    </submittedName>
</protein>
<dbReference type="Pfam" id="PF01596">
    <property type="entry name" value="Methyltransf_3"/>
    <property type="match status" value="1"/>
</dbReference>
<dbReference type="Proteomes" id="UP000673975">
    <property type="component" value="Unassembled WGS sequence"/>
</dbReference>
<dbReference type="GO" id="GO:0032259">
    <property type="term" value="P:methylation"/>
    <property type="evidence" value="ECO:0007669"/>
    <property type="project" value="UniProtKB-KW"/>
</dbReference>
<dbReference type="PANTHER" id="PTHR10509:SF14">
    <property type="entry name" value="CAFFEOYL-COA O-METHYLTRANSFERASE 3-RELATED"/>
    <property type="match status" value="1"/>
</dbReference>
<dbReference type="InterPro" id="IPR050362">
    <property type="entry name" value="Cation-dep_OMT"/>
</dbReference>